<protein>
    <submittedName>
        <fullName evidence="2">Uncharacterized protein</fullName>
    </submittedName>
</protein>
<dbReference type="RefSeq" id="WP_143876012.1">
    <property type="nucleotide sequence ID" value="NZ_PJMW01000002.1"/>
</dbReference>
<sequence>MHRIQNLAADVSRFHGSPTLVIAETDVIDPPRQRWQEQADRLHGALTAAEEQARAAGVDPTWIDDARTVGSHQGTNPQTGAVRQLPQRKSGIEQFFLDLLDVDLWQLERMAALDMALPVRAAAGHGVITGDSARDLALFERMHVRCSRASSLVAAVQLTPEEGDRMWGAGAEPMRRMHAAAIDQMSDVQLLGQWHEYADADARLRMPPNCSQDPDTGKVSLADSLTDPPSPRQMIARAALTLFSRDPEGADNPGVS</sequence>
<evidence type="ECO:0000313" key="3">
    <source>
        <dbReference type="Proteomes" id="UP000233766"/>
    </source>
</evidence>
<accession>A0A2N3VD35</accession>
<dbReference type="Proteomes" id="UP000233766">
    <property type="component" value="Unassembled WGS sequence"/>
</dbReference>
<organism evidence="2 3">
    <name type="scientific">Nocardia fluminea</name>
    <dbReference type="NCBI Taxonomy" id="134984"/>
    <lineage>
        <taxon>Bacteria</taxon>
        <taxon>Bacillati</taxon>
        <taxon>Actinomycetota</taxon>
        <taxon>Actinomycetes</taxon>
        <taxon>Mycobacteriales</taxon>
        <taxon>Nocardiaceae</taxon>
        <taxon>Nocardia</taxon>
    </lineage>
</organism>
<proteinExistence type="predicted"/>
<dbReference type="EMBL" id="PJMW01000002">
    <property type="protein sequence ID" value="PKV79511.1"/>
    <property type="molecule type" value="Genomic_DNA"/>
</dbReference>
<name>A0A2N3VD35_9NOCA</name>
<evidence type="ECO:0000313" key="2">
    <source>
        <dbReference type="EMBL" id="PKV79511.1"/>
    </source>
</evidence>
<feature type="region of interest" description="Disordered" evidence="1">
    <location>
        <begin position="208"/>
        <end position="231"/>
    </location>
</feature>
<dbReference type="AlphaFoldDB" id="A0A2N3VD35"/>
<reference evidence="2 3" key="1">
    <citation type="submission" date="2017-12" db="EMBL/GenBank/DDBJ databases">
        <title>Sequencing the genomes of 1000 Actinobacteria strains.</title>
        <authorList>
            <person name="Klenk H.-P."/>
        </authorList>
    </citation>
    <scope>NUCLEOTIDE SEQUENCE [LARGE SCALE GENOMIC DNA]</scope>
    <source>
        <strain evidence="2 3">DSM 44489</strain>
    </source>
</reference>
<keyword evidence="3" id="KW-1185">Reference proteome</keyword>
<dbReference type="OrthoDB" id="4539828at2"/>
<evidence type="ECO:0000256" key="1">
    <source>
        <dbReference type="SAM" id="MobiDB-lite"/>
    </source>
</evidence>
<comment type="caution">
    <text evidence="2">The sequence shown here is derived from an EMBL/GenBank/DDBJ whole genome shotgun (WGS) entry which is preliminary data.</text>
</comment>
<gene>
    <name evidence="2" type="ORF">ATK86_3905</name>
</gene>